<dbReference type="AlphaFoldDB" id="A0A4C2AAN5"/>
<sequence length="113" mass="12541">MTAYRSLNASVKRTINSRQAEKPCSIIAYYQKARMRRAAVTAPPHARARGEAGSVVRRILFVRVDITRLYQLHGDGCNSIGVHAVNNTTTATAFDSVTTPRVMRSQLHANENE</sequence>
<reference evidence="1 2" key="1">
    <citation type="journal article" date="2019" name="Commun. Biol.">
        <title>The bagworm genome reveals a unique fibroin gene that provides high tensile strength.</title>
        <authorList>
            <person name="Kono N."/>
            <person name="Nakamura H."/>
            <person name="Ohtoshi R."/>
            <person name="Tomita M."/>
            <person name="Numata K."/>
            <person name="Arakawa K."/>
        </authorList>
    </citation>
    <scope>NUCLEOTIDE SEQUENCE [LARGE SCALE GENOMIC DNA]</scope>
</reference>
<dbReference type="EMBL" id="BGZK01002708">
    <property type="protein sequence ID" value="GBP95947.1"/>
    <property type="molecule type" value="Genomic_DNA"/>
</dbReference>
<proteinExistence type="predicted"/>
<name>A0A4C2AAN5_EUMVA</name>
<accession>A0A4C2AAN5</accession>
<organism evidence="1 2">
    <name type="scientific">Eumeta variegata</name>
    <name type="common">Bagworm moth</name>
    <name type="synonym">Eumeta japonica</name>
    <dbReference type="NCBI Taxonomy" id="151549"/>
    <lineage>
        <taxon>Eukaryota</taxon>
        <taxon>Metazoa</taxon>
        <taxon>Ecdysozoa</taxon>
        <taxon>Arthropoda</taxon>
        <taxon>Hexapoda</taxon>
        <taxon>Insecta</taxon>
        <taxon>Pterygota</taxon>
        <taxon>Neoptera</taxon>
        <taxon>Endopterygota</taxon>
        <taxon>Lepidoptera</taxon>
        <taxon>Glossata</taxon>
        <taxon>Ditrysia</taxon>
        <taxon>Tineoidea</taxon>
        <taxon>Psychidae</taxon>
        <taxon>Oiketicinae</taxon>
        <taxon>Eumeta</taxon>
    </lineage>
</organism>
<evidence type="ECO:0000313" key="1">
    <source>
        <dbReference type="EMBL" id="GBP95947.1"/>
    </source>
</evidence>
<evidence type="ECO:0000313" key="2">
    <source>
        <dbReference type="Proteomes" id="UP000299102"/>
    </source>
</evidence>
<keyword evidence="2" id="KW-1185">Reference proteome</keyword>
<comment type="caution">
    <text evidence="1">The sequence shown here is derived from an EMBL/GenBank/DDBJ whole genome shotgun (WGS) entry which is preliminary data.</text>
</comment>
<gene>
    <name evidence="1" type="ORF">EVAR_65726_1</name>
</gene>
<dbReference type="Proteomes" id="UP000299102">
    <property type="component" value="Unassembled WGS sequence"/>
</dbReference>
<protein>
    <submittedName>
        <fullName evidence="1">Uncharacterized protein</fullName>
    </submittedName>
</protein>